<evidence type="ECO:0000256" key="1">
    <source>
        <dbReference type="ARBA" id="ARBA00008361"/>
    </source>
</evidence>
<evidence type="ECO:0000256" key="2">
    <source>
        <dbReference type="ARBA" id="ARBA00022603"/>
    </source>
</evidence>
<dbReference type="GeneID" id="35602790"/>
<dbReference type="STRING" id="112498.A0A2D3UY47"/>
<evidence type="ECO:0000256" key="3">
    <source>
        <dbReference type="ARBA" id="ARBA00022679"/>
    </source>
</evidence>
<dbReference type="EMBL" id="FJUY01000012">
    <property type="protein sequence ID" value="CZT21811.1"/>
    <property type="molecule type" value="Genomic_DNA"/>
</dbReference>
<comment type="similarity">
    <text evidence="1">Belongs to the methyltransferase superfamily.</text>
</comment>
<dbReference type="PANTHER" id="PTHR44942">
    <property type="entry name" value="METHYLTRANSF_11 DOMAIN-CONTAINING PROTEIN"/>
    <property type="match status" value="1"/>
</dbReference>
<name>A0A2D3UY47_9PEZI</name>
<keyword evidence="2" id="KW-0489">Methyltransferase</keyword>
<proteinExistence type="inferred from homology"/>
<evidence type="ECO:0000313" key="6">
    <source>
        <dbReference type="Proteomes" id="UP000225277"/>
    </source>
</evidence>
<reference evidence="5 6" key="1">
    <citation type="submission" date="2016-03" db="EMBL/GenBank/DDBJ databases">
        <authorList>
            <person name="Ploux O."/>
        </authorList>
    </citation>
    <scope>NUCLEOTIDE SEQUENCE [LARGE SCALE GENOMIC DNA]</scope>
    <source>
        <strain evidence="5 6">URUG2</strain>
    </source>
</reference>
<sequence>MPHDFNYKELDWEQYALHRPAYPAQLYDLVCEYHQSHGGVFDSALDIGGGIGIIARDFLLKKFKRATLSDPSDDYISQAKLALASYASSKQLSFVKSKIEDMRPSDLPNGPVDLLTAGTSLHWADPLRITPSAAQLLKSGGTFSAWAYGVQPQFADSFPAVKPAWSKLFERMFAIYEEKLGKLTEEGPTANSNARFDNIPFNPKEWTNVRRIQVMPEVDMLDIDLNIPAADKRVLPEVESQEVLENNDFVMRTVDHTWIVGYLRSVVPFVNVEEELAPELKELKSLLGDKEYQLRWPFAIVLATRR</sequence>
<feature type="domain" description="Methyltransferase type 11" evidence="4">
    <location>
        <begin position="45"/>
        <end position="143"/>
    </location>
</feature>
<dbReference type="InterPro" id="IPR051052">
    <property type="entry name" value="Diverse_substrate_MTase"/>
</dbReference>
<dbReference type="SUPFAM" id="SSF53335">
    <property type="entry name" value="S-adenosyl-L-methionine-dependent methyltransferases"/>
    <property type="match status" value="1"/>
</dbReference>
<dbReference type="GO" id="GO:0032259">
    <property type="term" value="P:methylation"/>
    <property type="evidence" value="ECO:0007669"/>
    <property type="project" value="UniProtKB-KW"/>
</dbReference>
<dbReference type="PANTHER" id="PTHR44942:SF4">
    <property type="entry name" value="METHYLTRANSFERASE TYPE 11 DOMAIN-CONTAINING PROTEIN"/>
    <property type="match status" value="1"/>
</dbReference>
<dbReference type="Gene3D" id="3.40.50.150">
    <property type="entry name" value="Vaccinia Virus protein VP39"/>
    <property type="match status" value="1"/>
</dbReference>
<keyword evidence="3" id="KW-0808">Transferase</keyword>
<evidence type="ECO:0000313" key="5">
    <source>
        <dbReference type="EMBL" id="CZT21811.1"/>
    </source>
</evidence>
<evidence type="ECO:0000259" key="4">
    <source>
        <dbReference type="Pfam" id="PF08241"/>
    </source>
</evidence>
<keyword evidence="6" id="KW-1185">Reference proteome</keyword>
<dbReference type="Proteomes" id="UP000225277">
    <property type="component" value="Unassembled WGS sequence"/>
</dbReference>
<dbReference type="OrthoDB" id="10027013at2759"/>
<dbReference type="Pfam" id="PF08241">
    <property type="entry name" value="Methyltransf_11"/>
    <property type="match status" value="1"/>
</dbReference>
<dbReference type="RefSeq" id="XP_023628700.1">
    <property type="nucleotide sequence ID" value="XM_023772932.1"/>
</dbReference>
<dbReference type="InterPro" id="IPR013216">
    <property type="entry name" value="Methyltransf_11"/>
</dbReference>
<dbReference type="InterPro" id="IPR029063">
    <property type="entry name" value="SAM-dependent_MTases_sf"/>
</dbReference>
<gene>
    <name evidence="5" type="ORF">RCC_07678</name>
</gene>
<accession>A0A2D3UY47</accession>
<organism evidence="5 6">
    <name type="scientific">Ramularia collo-cygni</name>
    <dbReference type="NCBI Taxonomy" id="112498"/>
    <lineage>
        <taxon>Eukaryota</taxon>
        <taxon>Fungi</taxon>
        <taxon>Dikarya</taxon>
        <taxon>Ascomycota</taxon>
        <taxon>Pezizomycotina</taxon>
        <taxon>Dothideomycetes</taxon>
        <taxon>Dothideomycetidae</taxon>
        <taxon>Mycosphaerellales</taxon>
        <taxon>Mycosphaerellaceae</taxon>
        <taxon>Ramularia</taxon>
    </lineage>
</organism>
<dbReference type="AlphaFoldDB" id="A0A2D3UY47"/>
<protein>
    <recommendedName>
        <fullName evidence="4">Methyltransferase type 11 domain-containing protein</fullName>
    </recommendedName>
</protein>
<dbReference type="GO" id="GO:0008757">
    <property type="term" value="F:S-adenosylmethionine-dependent methyltransferase activity"/>
    <property type="evidence" value="ECO:0007669"/>
    <property type="project" value="InterPro"/>
</dbReference>